<dbReference type="RefSeq" id="WP_253888863.1">
    <property type="nucleotide sequence ID" value="NZ_BAAAVB010000003.1"/>
</dbReference>
<protein>
    <submittedName>
        <fullName evidence="1">Uncharacterized protein</fullName>
    </submittedName>
</protein>
<sequence length="199" mass="20526">MVRTRSSTPAELIAAAPGDYFYLDTPTHRWFATGVAARVVIDRDAVHVWTATTSDVEPWVDPLRQVVDLLNSAVGGALGGSGGGGGAGGAGGCPDWRAFGWAEPELGHALAGRPDLVGGDQPLLHLVVPTRMVDVTPSLSVAGTGPIAAFRLGCTTREVSDGHHVATGFRSFPSLVGECAGAIFTLDSRTGLADVIRIG</sequence>
<organism evidence="1 2">
    <name type="scientific">Actinokineospora diospyrosa</name>
    <dbReference type="NCBI Taxonomy" id="103728"/>
    <lineage>
        <taxon>Bacteria</taxon>
        <taxon>Bacillati</taxon>
        <taxon>Actinomycetota</taxon>
        <taxon>Actinomycetes</taxon>
        <taxon>Pseudonocardiales</taxon>
        <taxon>Pseudonocardiaceae</taxon>
        <taxon>Actinokineospora</taxon>
    </lineage>
</organism>
<keyword evidence="2" id="KW-1185">Reference proteome</keyword>
<dbReference type="EMBL" id="JAMTCO010000010">
    <property type="protein sequence ID" value="MCP2271915.1"/>
    <property type="molecule type" value="Genomic_DNA"/>
</dbReference>
<accession>A0ABT1IGZ1</accession>
<name>A0ABT1IGZ1_9PSEU</name>
<evidence type="ECO:0000313" key="1">
    <source>
        <dbReference type="EMBL" id="MCP2271915.1"/>
    </source>
</evidence>
<dbReference type="Proteomes" id="UP001205185">
    <property type="component" value="Unassembled WGS sequence"/>
</dbReference>
<comment type="caution">
    <text evidence="1">The sequence shown here is derived from an EMBL/GenBank/DDBJ whole genome shotgun (WGS) entry which is preliminary data.</text>
</comment>
<gene>
    <name evidence="1" type="ORF">LV75_004429</name>
</gene>
<reference evidence="1 2" key="1">
    <citation type="submission" date="2022-06" db="EMBL/GenBank/DDBJ databases">
        <title>Genomic Encyclopedia of Archaeal and Bacterial Type Strains, Phase II (KMG-II): from individual species to whole genera.</title>
        <authorList>
            <person name="Goeker M."/>
        </authorList>
    </citation>
    <scope>NUCLEOTIDE SEQUENCE [LARGE SCALE GENOMIC DNA]</scope>
    <source>
        <strain evidence="1 2">DSM 44255</strain>
    </source>
</reference>
<proteinExistence type="predicted"/>
<evidence type="ECO:0000313" key="2">
    <source>
        <dbReference type="Proteomes" id="UP001205185"/>
    </source>
</evidence>